<comment type="caution">
    <text evidence="2">The sequence shown here is derived from an EMBL/GenBank/DDBJ whole genome shotgun (WGS) entry which is preliminary data.</text>
</comment>
<keyword evidence="3" id="KW-1185">Reference proteome</keyword>
<accession>A0AA37Q883</accession>
<evidence type="ECO:0008006" key="4">
    <source>
        <dbReference type="Google" id="ProtNLM"/>
    </source>
</evidence>
<sequence>MFSLPFYKVVHIVGLVLVMSALGATAIHALNGGSRQTNRARALVAALHGVGVLLLLVGGFGMLARLGFLHGSAFPGWLWVKLVIWGIVAALLFIPYRRPALAKPIYVALPVLGGIAAYMALYKPI</sequence>
<keyword evidence="1" id="KW-1133">Transmembrane helix</keyword>
<protein>
    <recommendedName>
        <fullName evidence="4">Invasion gene expression up-regulator, SirB</fullName>
    </recommendedName>
</protein>
<feature type="transmembrane region" description="Helical" evidence="1">
    <location>
        <begin position="42"/>
        <end position="64"/>
    </location>
</feature>
<keyword evidence="1" id="KW-0812">Transmembrane</keyword>
<keyword evidence="1" id="KW-0472">Membrane</keyword>
<evidence type="ECO:0000313" key="2">
    <source>
        <dbReference type="EMBL" id="GLC28385.1"/>
    </source>
</evidence>
<evidence type="ECO:0000256" key="1">
    <source>
        <dbReference type="SAM" id="Phobius"/>
    </source>
</evidence>
<proteinExistence type="predicted"/>
<feature type="transmembrane region" description="Helical" evidence="1">
    <location>
        <begin position="6"/>
        <end position="30"/>
    </location>
</feature>
<dbReference type="AlphaFoldDB" id="A0AA37Q883"/>
<feature type="transmembrane region" description="Helical" evidence="1">
    <location>
        <begin position="105"/>
        <end position="122"/>
    </location>
</feature>
<gene>
    <name evidence="2" type="ORF">rosag_48980</name>
</gene>
<feature type="transmembrane region" description="Helical" evidence="1">
    <location>
        <begin position="76"/>
        <end position="93"/>
    </location>
</feature>
<organism evidence="2 3">
    <name type="scientific">Roseisolibacter agri</name>
    <dbReference type="NCBI Taxonomy" id="2014610"/>
    <lineage>
        <taxon>Bacteria</taxon>
        <taxon>Pseudomonadati</taxon>
        <taxon>Gemmatimonadota</taxon>
        <taxon>Gemmatimonadia</taxon>
        <taxon>Gemmatimonadales</taxon>
        <taxon>Gemmatimonadaceae</taxon>
        <taxon>Roseisolibacter</taxon>
    </lineage>
</organism>
<dbReference type="RefSeq" id="WP_284352780.1">
    <property type="nucleotide sequence ID" value="NZ_BRXS01000009.1"/>
</dbReference>
<name>A0AA37Q883_9BACT</name>
<dbReference type="EMBL" id="BRXS01000009">
    <property type="protein sequence ID" value="GLC28385.1"/>
    <property type="molecule type" value="Genomic_DNA"/>
</dbReference>
<reference evidence="2" key="1">
    <citation type="submission" date="2022-08" db="EMBL/GenBank/DDBJ databases">
        <title>Draft genome sequencing of Roseisolibacter agri AW1220.</title>
        <authorList>
            <person name="Tobiishi Y."/>
            <person name="Tonouchi A."/>
        </authorList>
    </citation>
    <scope>NUCLEOTIDE SEQUENCE</scope>
    <source>
        <strain evidence="2">AW1220</strain>
    </source>
</reference>
<evidence type="ECO:0000313" key="3">
    <source>
        <dbReference type="Proteomes" id="UP001161325"/>
    </source>
</evidence>
<dbReference type="Proteomes" id="UP001161325">
    <property type="component" value="Unassembled WGS sequence"/>
</dbReference>